<feature type="compositionally biased region" description="Low complexity" evidence="2">
    <location>
        <begin position="963"/>
        <end position="978"/>
    </location>
</feature>
<feature type="domain" description="BRCT" evidence="3">
    <location>
        <begin position="797"/>
        <end position="885"/>
    </location>
</feature>
<dbReference type="SUPFAM" id="SSF52113">
    <property type="entry name" value="BRCT domain"/>
    <property type="match status" value="5"/>
</dbReference>
<dbReference type="Pfam" id="PF12738">
    <property type="entry name" value="PTCB-BRCT"/>
    <property type="match status" value="2"/>
</dbReference>
<dbReference type="Gene3D" id="3.40.50.10190">
    <property type="entry name" value="BRCT domain"/>
    <property type="match status" value="5"/>
</dbReference>
<dbReference type="PROSITE" id="PS50172">
    <property type="entry name" value="BRCT"/>
    <property type="match status" value="4"/>
</dbReference>
<reference evidence="4" key="1">
    <citation type="submission" date="2022-07" db="EMBL/GenBank/DDBJ databases">
        <title>Phylogenomic reconstructions and comparative analyses of Kickxellomycotina fungi.</title>
        <authorList>
            <person name="Reynolds N.K."/>
            <person name="Stajich J.E."/>
            <person name="Barry K."/>
            <person name="Grigoriev I.V."/>
            <person name="Crous P."/>
            <person name="Smith M.E."/>
        </authorList>
    </citation>
    <scope>NUCLEOTIDE SEQUENCE</scope>
    <source>
        <strain evidence="4">NBRC 105414</strain>
    </source>
</reference>
<proteinExistence type="predicted"/>
<dbReference type="Proteomes" id="UP001140217">
    <property type="component" value="Unassembled WGS sequence"/>
</dbReference>
<feature type="region of interest" description="Disordered" evidence="2">
    <location>
        <begin position="742"/>
        <end position="762"/>
    </location>
</feature>
<dbReference type="Pfam" id="PF00533">
    <property type="entry name" value="BRCT"/>
    <property type="match status" value="1"/>
</dbReference>
<gene>
    <name evidence="4" type="primary">DPB11</name>
    <name evidence="4" type="ORF">H4R18_001572</name>
</gene>
<dbReference type="GO" id="GO:0033314">
    <property type="term" value="P:mitotic DNA replication checkpoint signaling"/>
    <property type="evidence" value="ECO:0007669"/>
    <property type="project" value="TreeGrafter"/>
</dbReference>
<organism evidence="4 5">
    <name type="scientific">Coemansia javaensis</name>
    <dbReference type="NCBI Taxonomy" id="2761396"/>
    <lineage>
        <taxon>Eukaryota</taxon>
        <taxon>Fungi</taxon>
        <taxon>Fungi incertae sedis</taxon>
        <taxon>Zoopagomycota</taxon>
        <taxon>Kickxellomycotina</taxon>
        <taxon>Kickxellomycetes</taxon>
        <taxon>Kickxellales</taxon>
        <taxon>Kickxellaceae</taxon>
        <taxon>Coemansia</taxon>
    </lineage>
</organism>
<evidence type="ECO:0000313" key="4">
    <source>
        <dbReference type="EMBL" id="KAJ2783662.1"/>
    </source>
</evidence>
<feature type="compositionally biased region" description="Low complexity" evidence="2">
    <location>
        <begin position="447"/>
        <end position="456"/>
    </location>
</feature>
<feature type="region of interest" description="Disordered" evidence="2">
    <location>
        <begin position="318"/>
        <end position="411"/>
    </location>
</feature>
<evidence type="ECO:0000313" key="5">
    <source>
        <dbReference type="Proteomes" id="UP001140217"/>
    </source>
</evidence>
<feature type="region of interest" description="Disordered" evidence="2">
    <location>
        <begin position="243"/>
        <end position="271"/>
    </location>
</feature>
<accession>A0A9W8HL37</accession>
<dbReference type="GO" id="GO:0006270">
    <property type="term" value="P:DNA replication initiation"/>
    <property type="evidence" value="ECO:0007669"/>
    <property type="project" value="TreeGrafter"/>
</dbReference>
<dbReference type="InterPro" id="IPR001357">
    <property type="entry name" value="BRCT_dom"/>
</dbReference>
<feature type="region of interest" description="Disordered" evidence="2">
    <location>
        <begin position="897"/>
        <end position="988"/>
    </location>
</feature>
<feature type="domain" description="BRCT" evidence="3">
    <location>
        <begin position="631"/>
        <end position="697"/>
    </location>
</feature>
<dbReference type="InterPro" id="IPR036420">
    <property type="entry name" value="BRCT_dom_sf"/>
</dbReference>
<feature type="region of interest" description="Disordered" evidence="2">
    <location>
        <begin position="425"/>
        <end position="456"/>
    </location>
</feature>
<evidence type="ECO:0000256" key="1">
    <source>
        <dbReference type="ARBA" id="ARBA00022737"/>
    </source>
</evidence>
<feature type="compositionally biased region" description="Basic and acidic residues" evidence="2">
    <location>
        <begin position="913"/>
        <end position="922"/>
    </location>
</feature>
<comment type="caution">
    <text evidence="4">The sequence shown here is derived from an EMBL/GenBank/DDBJ whole genome shotgun (WGS) entry which is preliminary data.</text>
</comment>
<dbReference type="SMART" id="SM00292">
    <property type="entry name" value="BRCT"/>
    <property type="match status" value="4"/>
</dbReference>
<keyword evidence="4" id="KW-0808">Transferase</keyword>
<evidence type="ECO:0000259" key="3">
    <source>
        <dbReference type="PROSITE" id="PS50172"/>
    </source>
</evidence>
<feature type="region of interest" description="Disordered" evidence="2">
    <location>
        <begin position="502"/>
        <end position="523"/>
    </location>
</feature>
<feature type="compositionally biased region" description="Low complexity" evidence="2">
    <location>
        <begin position="262"/>
        <end position="271"/>
    </location>
</feature>
<dbReference type="OrthoDB" id="251770at2759"/>
<sequence>MPPEFPLLEGCCVSCSGFEAKDKEAVHRRVERLGGTASPQLTSLVTHVVVRDGLASDKYRVAARLGIPAVSVEFLDECERAARRLQQQQQQQQPLDCRAADAARAIEQVVRQAWYQPFSGCQICTTGFDHEVREEIKALVTQATPRDGCGAARVFPRLVAGCRPSDFDAMPERVGGGGSYHGVLTPACTHLIARSPTGQKYKFARQWGVRVVTFAWLMESLRTGYRQDEAEFAFAAAARDPRKASSAGVAREPGSGSGSGSDGASLGSPRASAPALSRLALGSAASAGGPDQAAAAQREALWSSPPQRRLLIQRSMAAGGSGARALPPQPRYPPSVQADRPHHDGGGSLVGRPLQSCSVVASEPDPFMESTSPRKRGGPPDTGGSGGGGARKHQRLAPEAQAPRSSGPRRSYAVVELFSSSPPLLELSARSPEHQSGRPEDILTEDAPPVSVSPAQPAACGGLADAGDGQLFEWCMFTSLGFTEGKQAILARTVRENGGVYSDLRRYHPEPEPDPDPAPQRGRQCAHDAWVQQALDLFVQAAERRQAVGAYVVVPLAGLRQQRQCEDAAGRSQRAHVVTECWIEQCLQEGMRYPDYAAIEAQGMACRGLDRGQHVLFRPLSVGPVRGAGAMSLSISGYEGLERDHIGRLAAALGIPFSETFSRSDTHLICRRPHQGKKYERAVKRGVSVTDAAWLYRLAATGVADECGAAEPAAATPAARAAAAALDTPGRTPIGVSLDRSLERAASNSSNQARETMPGTPTQHAYRRCAVGHGSEYDDATQLSPAAAAAAGAGGGGPAPVLEGVVVALSARLNYRRKELTELALQLGCRVLARFDASQATHLVHQSTRAREPPGGSHDAVVVSPWWLHACQAAQARVPEADYPCTFHPERRLRLVATPAAGAQPPQAVQRADGSDRGDRSAEGPAPRRPATTIDGIFGERAPHTQRRYRQTTAAAESDLGGADPAPAAAPAAAAPGAQPSPPAAHGTRIVYEDADALSERDQLILFFAK</sequence>
<feature type="domain" description="BRCT" evidence="3">
    <location>
        <begin position="177"/>
        <end position="234"/>
    </location>
</feature>
<dbReference type="EMBL" id="JANBUL010000042">
    <property type="protein sequence ID" value="KAJ2783662.1"/>
    <property type="molecule type" value="Genomic_DNA"/>
</dbReference>
<evidence type="ECO:0000256" key="2">
    <source>
        <dbReference type="SAM" id="MobiDB-lite"/>
    </source>
</evidence>
<feature type="compositionally biased region" description="Polar residues" evidence="2">
    <location>
        <begin position="746"/>
        <end position="762"/>
    </location>
</feature>
<name>A0A9W8HL37_9FUNG</name>
<dbReference type="PANTHER" id="PTHR13561">
    <property type="entry name" value="DNA REPLICATION REGULATOR DPB11-RELATED"/>
    <property type="match status" value="1"/>
</dbReference>
<dbReference type="InterPro" id="IPR059215">
    <property type="entry name" value="BRCT2_TopBP1-like"/>
</dbReference>
<feature type="compositionally biased region" description="Low complexity" evidence="2">
    <location>
        <begin position="897"/>
        <end position="912"/>
    </location>
</feature>
<feature type="domain" description="BRCT" evidence="3">
    <location>
        <begin position="3"/>
        <end position="92"/>
    </location>
</feature>
<keyword evidence="1" id="KW-0677">Repeat</keyword>
<keyword evidence="4" id="KW-0418">Kinase</keyword>
<feature type="compositionally biased region" description="Gly residues" evidence="2">
    <location>
        <begin position="380"/>
        <end position="389"/>
    </location>
</feature>
<protein>
    <submittedName>
        <fullName evidence="4">Protein kinase activating protein dpb11</fullName>
    </submittedName>
</protein>
<dbReference type="CDD" id="cd17731">
    <property type="entry name" value="BRCT_TopBP1_rpt2_like"/>
    <property type="match status" value="2"/>
</dbReference>
<dbReference type="AlphaFoldDB" id="A0A9W8HL37"/>
<dbReference type="GO" id="GO:0007095">
    <property type="term" value="P:mitotic G2 DNA damage checkpoint signaling"/>
    <property type="evidence" value="ECO:0007669"/>
    <property type="project" value="TreeGrafter"/>
</dbReference>
<dbReference type="GO" id="GO:0016301">
    <property type="term" value="F:kinase activity"/>
    <property type="evidence" value="ECO:0007669"/>
    <property type="project" value="UniProtKB-KW"/>
</dbReference>
<feature type="compositionally biased region" description="Basic and acidic residues" evidence="2">
    <location>
        <begin position="431"/>
        <end position="441"/>
    </location>
</feature>
<dbReference type="PANTHER" id="PTHR13561:SF20">
    <property type="entry name" value="DNA TOPOISOMERASE 2-BINDING PROTEIN 1"/>
    <property type="match status" value="1"/>
</dbReference>
<keyword evidence="5" id="KW-1185">Reference proteome</keyword>